<reference evidence="3" key="1">
    <citation type="submission" date="2022-10" db="EMBL/GenBank/DDBJ databases">
        <title>Chryseobacterium babae sp. nov. isolated from the gut of the beetle Oryctes rhinoceros, and Chryseobacterium kimseyorum sp. nov., isolated from a stick insect rearing cage.</title>
        <authorList>
            <person name="Shelomi M."/>
            <person name="Han C.-J."/>
            <person name="Chen W.-M."/>
            <person name="Chen H.-K."/>
            <person name="Liaw S.-J."/>
            <person name="Muhle E."/>
            <person name="Clermont D."/>
        </authorList>
    </citation>
    <scope>NUCLEOTIDE SEQUENCE</scope>
    <source>
        <strain evidence="3">09-1422</strain>
    </source>
</reference>
<dbReference type="Proteomes" id="UP001163731">
    <property type="component" value="Unassembled WGS sequence"/>
</dbReference>
<organism evidence="3 4">
    <name type="scientific">Chryseobacterium kimseyorum</name>
    <dbReference type="NCBI Taxonomy" id="2984028"/>
    <lineage>
        <taxon>Bacteria</taxon>
        <taxon>Pseudomonadati</taxon>
        <taxon>Bacteroidota</taxon>
        <taxon>Flavobacteriia</taxon>
        <taxon>Flavobacteriales</taxon>
        <taxon>Weeksellaceae</taxon>
        <taxon>Chryseobacterium group</taxon>
        <taxon>Chryseobacterium</taxon>
    </lineage>
</organism>
<keyword evidence="2" id="KW-0732">Signal</keyword>
<evidence type="ECO:0000256" key="2">
    <source>
        <dbReference type="SAM" id="SignalP"/>
    </source>
</evidence>
<feature type="chain" id="PRO_5046311172" description="DUF4890 domain-containing protein" evidence="2">
    <location>
        <begin position="20"/>
        <end position="153"/>
    </location>
</feature>
<name>A0ABT3I0Z7_9FLAO</name>
<comment type="caution">
    <text evidence="3">The sequence shown here is derived from an EMBL/GenBank/DDBJ whole genome shotgun (WGS) entry which is preliminary data.</text>
</comment>
<evidence type="ECO:0000313" key="4">
    <source>
        <dbReference type="Proteomes" id="UP001163731"/>
    </source>
</evidence>
<proteinExistence type="predicted"/>
<keyword evidence="4" id="KW-1185">Reference proteome</keyword>
<evidence type="ECO:0000256" key="1">
    <source>
        <dbReference type="SAM" id="MobiDB-lite"/>
    </source>
</evidence>
<protein>
    <recommendedName>
        <fullName evidence="5">DUF4890 domain-containing protein</fullName>
    </recommendedName>
</protein>
<dbReference type="EMBL" id="JAPDHW010000010">
    <property type="protein sequence ID" value="MCW3169707.1"/>
    <property type="molecule type" value="Genomic_DNA"/>
</dbReference>
<feature type="region of interest" description="Disordered" evidence="1">
    <location>
        <begin position="69"/>
        <end position="153"/>
    </location>
</feature>
<evidence type="ECO:0008006" key="5">
    <source>
        <dbReference type="Google" id="ProtNLM"/>
    </source>
</evidence>
<dbReference type="RefSeq" id="WP_264750888.1">
    <property type="nucleotide sequence ID" value="NZ_JAPDHW010000010.1"/>
</dbReference>
<feature type="signal peptide" evidence="2">
    <location>
        <begin position="1"/>
        <end position="19"/>
    </location>
</feature>
<gene>
    <name evidence="3" type="ORF">OMO38_14370</name>
</gene>
<evidence type="ECO:0000313" key="3">
    <source>
        <dbReference type="EMBL" id="MCW3169707.1"/>
    </source>
</evidence>
<sequence length="153" mass="18127">MKKLVLAIAFIGMGSFAMAQQVPQDKKVNREEMKQKMQQKEQERMAEMQKELNLNQSQVAQIKGLHEKRKAEMKNDFEKNKEQRQAKMEQMKAKRQQMDNDMKKILSPEQYDKWQAGKKAKMEERRAMMKEKGFKGDRKMRHGLKPATQPQVN</sequence>
<accession>A0ABT3I0Z7</accession>
<feature type="compositionally biased region" description="Basic and acidic residues" evidence="1">
    <location>
        <begin position="69"/>
        <end position="112"/>
    </location>
</feature>
<feature type="compositionally biased region" description="Basic and acidic residues" evidence="1">
    <location>
        <begin position="120"/>
        <end position="137"/>
    </location>
</feature>